<evidence type="ECO:0000313" key="3">
    <source>
        <dbReference type="Proteomes" id="UP000293360"/>
    </source>
</evidence>
<sequence>MATFNNLNVFKGPDSIKQYFDPDAQPPVPLVELPEKLNPFREDGVRIYAKLLTCLPAQNVKALPALNMLLHDPSAAEKKCVEVSSGSTVTSLAIATRVLYDNDQTTAYVSNKAAMDRVRELQFYGLKVDLYGGPTYTETTDPRGPVDWARRLGRKGGDKVVNLGQYDNVYNWKSHERWTGPQIWKQLPEINIFCMGMGSTGCVTGAGKFLKSQKPSVQVVGVCNAEADIIPGPRELPMHATSPFPWKEVVDFLEVASSEDSYRLSMQLSREGLISGPSSGMNLHGLFEFIKREKKNGTLSNYADPSTGDVSCVFVCCDLPQKHVETYFQKLSPEEFKPIGNKELFEVDQNVYSFRWEIDPQEILDQMPSIVNEVQKVNIIRKTDELTNGTNGVNGVHDQPAVRFLDLRSPADFESSHVAGAHNYPLPGLGADTLSPFNFDEINTLVNQCHQLNAIIEKPDLSEWISAAKVPLVVIDYNGDTSRILVAALRARGVETYSFIDGMSGLEKYISSIRV</sequence>
<dbReference type="EMBL" id="QJNU01001596">
    <property type="protein sequence ID" value="RYO74050.1"/>
    <property type="molecule type" value="Genomic_DNA"/>
</dbReference>
<dbReference type="PROSITE" id="PS50206">
    <property type="entry name" value="RHODANESE_3"/>
    <property type="match status" value="1"/>
</dbReference>
<dbReference type="InterPro" id="IPR036052">
    <property type="entry name" value="TrpB-like_PALP_sf"/>
</dbReference>
<dbReference type="SUPFAM" id="SSF52821">
    <property type="entry name" value="Rhodanese/Cell cycle control phosphatase"/>
    <property type="match status" value="1"/>
</dbReference>
<protein>
    <recommendedName>
        <fullName evidence="1">Rhodanese domain-containing protein</fullName>
    </recommendedName>
</protein>
<dbReference type="InterPro" id="IPR001926">
    <property type="entry name" value="TrpB-like_PALP"/>
</dbReference>
<dbReference type="SMART" id="SM00450">
    <property type="entry name" value="RHOD"/>
    <property type="match status" value="1"/>
</dbReference>
<dbReference type="Gene3D" id="3.40.250.10">
    <property type="entry name" value="Rhodanese-like domain"/>
    <property type="match status" value="1"/>
</dbReference>
<accession>A0A4Q4SRS6</accession>
<feature type="domain" description="Rhodanese" evidence="1">
    <location>
        <begin position="398"/>
        <end position="511"/>
    </location>
</feature>
<dbReference type="OrthoDB" id="10259545at2759"/>
<gene>
    <name evidence="2" type="ORF">DL764_010995</name>
</gene>
<evidence type="ECO:0000313" key="2">
    <source>
        <dbReference type="EMBL" id="RYO74050.1"/>
    </source>
</evidence>
<dbReference type="InterPro" id="IPR036873">
    <property type="entry name" value="Rhodanese-like_dom_sf"/>
</dbReference>
<dbReference type="InterPro" id="IPR001763">
    <property type="entry name" value="Rhodanese-like_dom"/>
</dbReference>
<dbReference type="PANTHER" id="PTHR10314">
    <property type="entry name" value="CYSTATHIONINE BETA-SYNTHASE"/>
    <property type="match status" value="1"/>
</dbReference>
<keyword evidence="3" id="KW-1185">Reference proteome</keyword>
<dbReference type="STRING" id="155417.A0A4Q4SRS6"/>
<dbReference type="SUPFAM" id="SSF53686">
    <property type="entry name" value="Tryptophan synthase beta subunit-like PLP-dependent enzymes"/>
    <property type="match status" value="1"/>
</dbReference>
<reference evidence="2 3" key="1">
    <citation type="submission" date="2018-06" db="EMBL/GenBank/DDBJ databases">
        <title>Complete Genomes of Monosporascus.</title>
        <authorList>
            <person name="Robinson A.J."/>
            <person name="Natvig D.O."/>
        </authorList>
    </citation>
    <scope>NUCLEOTIDE SEQUENCE [LARGE SCALE GENOMIC DNA]</scope>
    <source>
        <strain evidence="2 3">CBS 110550</strain>
    </source>
</reference>
<name>A0A4Q4SRS6_9PEZI</name>
<dbReference type="Proteomes" id="UP000293360">
    <property type="component" value="Unassembled WGS sequence"/>
</dbReference>
<organism evidence="2 3">
    <name type="scientific">Monosporascus ibericus</name>
    <dbReference type="NCBI Taxonomy" id="155417"/>
    <lineage>
        <taxon>Eukaryota</taxon>
        <taxon>Fungi</taxon>
        <taxon>Dikarya</taxon>
        <taxon>Ascomycota</taxon>
        <taxon>Pezizomycotina</taxon>
        <taxon>Sordariomycetes</taxon>
        <taxon>Xylariomycetidae</taxon>
        <taxon>Xylariales</taxon>
        <taxon>Xylariales incertae sedis</taxon>
        <taxon>Monosporascus</taxon>
    </lineage>
</organism>
<evidence type="ECO:0000259" key="1">
    <source>
        <dbReference type="PROSITE" id="PS50206"/>
    </source>
</evidence>
<dbReference type="Gene3D" id="3.40.50.1100">
    <property type="match status" value="2"/>
</dbReference>
<proteinExistence type="predicted"/>
<dbReference type="Pfam" id="PF00291">
    <property type="entry name" value="PALP"/>
    <property type="match status" value="1"/>
</dbReference>
<comment type="caution">
    <text evidence="2">The sequence shown here is derived from an EMBL/GenBank/DDBJ whole genome shotgun (WGS) entry which is preliminary data.</text>
</comment>
<dbReference type="Pfam" id="PF00581">
    <property type="entry name" value="Rhodanese"/>
    <property type="match status" value="1"/>
</dbReference>
<dbReference type="InterPro" id="IPR050214">
    <property type="entry name" value="Cys_Synth/Cystath_Beta-Synth"/>
</dbReference>
<dbReference type="AlphaFoldDB" id="A0A4Q4SRS6"/>
<dbReference type="CDD" id="cd00158">
    <property type="entry name" value="RHOD"/>
    <property type="match status" value="1"/>
</dbReference>